<reference evidence="1 2" key="1">
    <citation type="submission" date="2016-10" db="EMBL/GenBank/DDBJ databases">
        <authorList>
            <person name="de Groot N.N."/>
        </authorList>
    </citation>
    <scope>NUCLEOTIDE SEQUENCE [LARGE SCALE GENOMIC DNA]</scope>
    <source>
        <strain evidence="1 2">DSM 22012</strain>
    </source>
</reference>
<dbReference type="Proteomes" id="UP000236745">
    <property type="component" value="Unassembled WGS sequence"/>
</dbReference>
<evidence type="ECO:0000313" key="2">
    <source>
        <dbReference type="Proteomes" id="UP000236745"/>
    </source>
</evidence>
<evidence type="ECO:0008006" key="3">
    <source>
        <dbReference type="Google" id="ProtNLM"/>
    </source>
</evidence>
<name>A0A1H6C4X4_9GAMM</name>
<keyword evidence="2" id="KW-1185">Reference proteome</keyword>
<dbReference type="SUPFAM" id="SSF53146">
    <property type="entry name" value="Nitrogenase accessory factor-like"/>
    <property type="match status" value="1"/>
</dbReference>
<dbReference type="InterPro" id="IPR036105">
    <property type="entry name" value="DiNase_FeMo-co_biosyn_sf"/>
</dbReference>
<dbReference type="RefSeq" id="WP_104004032.1">
    <property type="nucleotide sequence ID" value="NZ_FNVQ01000003.1"/>
</dbReference>
<proteinExistence type="predicted"/>
<sequence>MESKLVAIATDDSGQVAPHAGRALLWHVYKITEGDSHPELAWEIRLTESGCLHEWHVSDSPERHPLHAVDVAIAGSAGDGVIRRLAERGTELITAAEIAPLMALTDYLDGTLAPGVPHEEQHCLNPQQRAERMA</sequence>
<organism evidence="1 2">
    <name type="scientific">Marinobacterium lutimaris</name>
    <dbReference type="NCBI Taxonomy" id="568106"/>
    <lineage>
        <taxon>Bacteria</taxon>
        <taxon>Pseudomonadati</taxon>
        <taxon>Pseudomonadota</taxon>
        <taxon>Gammaproteobacteria</taxon>
        <taxon>Oceanospirillales</taxon>
        <taxon>Oceanospirillaceae</taxon>
        <taxon>Marinobacterium</taxon>
    </lineage>
</organism>
<dbReference type="OrthoDB" id="9797941at2"/>
<dbReference type="Gene3D" id="3.30.420.130">
    <property type="entry name" value="Dinitrogenase iron-molybdenum cofactor biosynthesis domain"/>
    <property type="match status" value="1"/>
</dbReference>
<evidence type="ECO:0000313" key="1">
    <source>
        <dbReference type="EMBL" id="SEG67978.1"/>
    </source>
</evidence>
<dbReference type="EMBL" id="FNVQ01000003">
    <property type="protein sequence ID" value="SEG67978.1"/>
    <property type="molecule type" value="Genomic_DNA"/>
</dbReference>
<dbReference type="AlphaFoldDB" id="A0A1H6C4X4"/>
<protein>
    <recommendedName>
        <fullName evidence="3">Nitrogen fixation protein</fullName>
    </recommendedName>
</protein>
<accession>A0A1H6C4X4</accession>
<gene>
    <name evidence="1" type="ORF">SAMN05444390_103184</name>
</gene>